<keyword evidence="2 6" id="KW-0238">DNA-binding</keyword>
<dbReference type="Gene3D" id="3.40.50.2300">
    <property type="match status" value="2"/>
</dbReference>
<dbReference type="PROSITE" id="PS50943">
    <property type="entry name" value="HTH_CROC1"/>
    <property type="match status" value="1"/>
</dbReference>
<dbReference type="PANTHER" id="PTHR30146:SF146">
    <property type="entry name" value="HTH-TYPE TRANSCRIPTIONAL REGULATOR TRER"/>
    <property type="match status" value="1"/>
</dbReference>
<protein>
    <submittedName>
        <fullName evidence="6">LacI family DNA-binding transcriptional regulator</fullName>
    </submittedName>
</protein>
<dbReference type="InterPro" id="IPR001387">
    <property type="entry name" value="Cro/C1-type_HTH"/>
</dbReference>
<reference evidence="6" key="1">
    <citation type="submission" date="2020-08" db="EMBL/GenBank/DDBJ databases">
        <title>Genome public.</title>
        <authorList>
            <person name="Liu C."/>
            <person name="Sun Q."/>
        </authorList>
    </citation>
    <scope>NUCLEOTIDE SEQUENCE</scope>
    <source>
        <strain evidence="6">NSJ-28</strain>
    </source>
</reference>
<dbReference type="CDD" id="cd01392">
    <property type="entry name" value="HTH_LacI"/>
    <property type="match status" value="1"/>
</dbReference>
<evidence type="ECO:0000313" key="6">
    <source>
        <dbReference type="EMBL" id="MBC5723906.1"/>
    </source>
</evidence>
<evidence type="ECO:0000256" key="3">
    <source>
        <dbReference type="ARBA" id="ARBA00023163"/>
    </source>
</evidence>
<dbReference type="SUPFAM" id="SSF47413">
    <property type="entry name" value="lambda repressor-like DNA-binding domains"/>
    <property type="match status" value="1"/>
</dbReference>
<proteinExistence type="predicted"/>
<dbReference type="InterPro" id="IPR010982">
    <property type="entry name" value="Lambda_DNA-bd_dom_sf"/>
</dbReference>
<organism evidence="6 7">
    <name type="scientific">Agathobaculum faecis</name>
    <dbReference type="NCBI Taxonomy" id="2763013"/>
    <lineage>
        <taxon>Bacteria</taxon>
        <taxon>Bacillati</taxon>
        <taxon>Bacillota</taxon>
        <taxon>Clostridia</taxon>
        <taxon>Eubacteriales</taxon>
        <taxon>Butyricicoccaceae</taxon>
        <taxon>Agathobaculum</taxon>
    </lineage>
</organism>
<keyword evidence="3" id="KW-0804">Transcription</keyword>
<dbReference type="PROSITE" id="PS50932">
    <property type="entry name" value="HTH_LACI_2"/>
    <property type="match status" value="1"/>
</dbReference>
<dbReference type="SMART" id="SM00354">
    <property type="entry name" value="HTH_LACI"/>
    <property type="match status" value="1"/>
</dbReference>
<dbReference type="PROSITE" id="PS00356">
    <property type="entry name" value="HTH_LACI_1"/>
    <property type="match status" value="1"/>
</dbReference>
<accession>A0A923LT09</accession>
<feature type="domain" description="HTH lacI-type" evidence="4">
    <location>
        <begin position="1"/>
        <end position="54"/>
    </location>
</feature>
<dbReference type="GO" id="GO:0003700">
    <property type="term" value="F:DNA-binding transcription factor activity"/>
    <property type="evidence" value="ECO:0007669"/>
    <property type="project" value="TreeGrafter"/>
</dbReference>
<dbReference type="CDD" id="cd01542">
    <property type="entry name" value="PBP1_TreR-like"/>
    <property type="match status" value="1"/>
</dbReference>
<dbReference type="RefSeq" id="WP_107632061.1">
    <property type="nucleotide sequence ID" value="NZ_JACOPL010000001.1"/>
</dbReference>
<dbReference type="InterPro" id="IPR028082">
    <property type="entry name" value="Peripla_BP_I"/>
</dbReference>
<gene>
    <name evidence="6" type="ORF">H8S45_00245</name>
</gene>
<evidence type="ECO:0000256" key="1">
    <source>
        <dbReference type="ARBA" id="ARBA00023015"/>
    </source>
</evidence>
<evidence type="ECO:0000313" key="7">
    <source>
        <dbReference type="Proteomes" id="UP000606499"/>
    </source>
</evidence>
<dbReference type="Proteomes" id="UP000606499">
    <property type="component" value="Unassembled WGS sequence"/>
</dbReference>
<comment type="caution">
    <text evidence="6">The sequence shown here is derived from an EMBL/GenBank/DDBJ whole genome shotgun (WGS) entry which is preliminary data.</text>
</comment>
<dbReference type="PANTHER" id="PTHR30146">
    <property type="entry name" value="LACI-RELATED TRANSCRIPTIONAL REPRESSOR"/>
    <property type="match status" value="1"/>
</dbReference>
<dbReference type="GO" id="GO:0000976">
    <property type="term" value="F:transcription cis-regulatory region binding"/>
    <property type="evidence" value="ECO:0007669"/>
    <property type="project" value="TreeGrafter"/>
</dbReference>
<dbReference type="SUPFAM" id="SSF53822">
    <property type="entry name" value="Periplasmic binding protein-like I"/>
    <property type="match status" value="1"/>
</dbReference>
<dbReference type="InterPro" id="IPR000843">
    <property type="entry name" value="HTH_LacI"/>
</dbReference>
<dbReference type="InterPro" id="IPR001761">
    <property type="entry name" value="Peripla_BP/Lac1_sug-bd_dom"/>
</dbReference>
<feature type="domain" description="HTH cro/C1-type" evidence="5">
    <location>
        <begin position="1"/>
        <end position="44"/>
    </location>
</feature>
<dbReference type="Pfam" id="PF00532">
    <property type="entry name" value="Peripla_BP_1"/>
    <property type="match status" value="1"/>
</dbReference>
<dbReference type="Pfam" id="PF00356">
    <property type="entry name" value="LacI"/>
    <property type="match status" value="1"/>
</dbReference>
<sequence length="326" mass="35977">MTIAEIAQRAGVSKAAVSRYLNNGYISSEKREAIRRVIEETGYIPSQQAQTLRTGKSRMIGVIVPRIDSEAVSRVVAGISRIFEEQGYRLLLANTENRMDKELEYLEVFRTGNVDGVLLVATILSPAHRKAVQACSVPVVLLGQQMDGVTCVYHDDRGAAYAVTRLMLQGGRKKLGYIGVTQRDRAAGESRRAGFLDALHEAGLEETASRMEQSDFSIDGGYAAAERMLQRANDVDGIFCATDSIAIGAMNRLEQYGRRVPEDVALAGIGHSRLGELIRPRLTTAHYYYQTSGEEAAKDLIEMIEQGMDRKKQLKLGFEIRLGETT</sequence>
<keyword evidence="1" id="KW-0805">Transcription regulation</keyword>
<evidence type="ECO:0000259" key="5">
    <source>
        <dbReference type="PROSITE" id="PS50943"/>
    </source>
</evidence>
<dbReference type="EMBL" id="JACOPL010000001">
    <property type="protein sequence ID" value="MBC5723906.1"/>
    <property type="molecule type" value="Genomic_DNA"/>
</dbReference>
<evidence type="ECO:0000256" key="2">
    <source>
        <dbReference type="ARBA" id="ARBA00023125"/>
    </source>
</evidence>
<dbReference type="Gene3D" id="1.10.260.40">
    <property type="entry name" value="lambda repressor-like DNA-binding domains"/>
    <property type="match status" value="1"/>
</dbReference>
<name>A0A923LT09_9FIRM</name>
<evidence type="ECO:0000259" key="4">
    <source>
        <dbReference type="PROSITE" id="PS50932"/>
    </source>
</evidence>
<dbReference type="AlphaFoldDB" id="A0A923LT09"/>
<keyword evidence="7" id="KW-1185">Reference proteome</keyword>